<dbReference type="KEGG" id="spsw:Sps_01029"/>
<dbReference type="STRING" id="225848.Sps_01029"/>
<dbReference type="Proteomes" id="UP000189545">
    <property type="component" value="Chromosome"/>
</dbReference>
<proteinExistence type="predicted"/>
<dbReference type="RefSeq" id="WP_218919631.1">
    <property type="nucleotide sequence ID" value="NZ_CP014782.1"/>
</dbReference>
<feature type="transmembrane region" description="Helical" evidence="1">
    <location>
        <begin position="119"/>
        <end position="139"/>
    </location>
</feature>
<dbReference type="AlphaFoldDB" id="A0A1S6HL41"/>
<dbReference type="EMBL" id="CP014782">
    <property type="protein sequence ID" value="AQS36218.1"/>
    <property type="molecule type" value="Genomic_DNA"/>
</dbReference>
<accession>A0A1S6HL41</accession>
<evidence type="ECO:0000313" key="2">
    <source>
        <dbReference type="EMBL" id="AQS36218.1"/>
    </source>
</evidence>
<organism evidence="2 3">
    <name type="scientific">Shewanella psychrophila</name>
    <dbReference type="NCBI Taxonomy" id="225848"/>
    <lineage>
        <taxon>Bacteria</taxon>
        <taxon>Pseudomonadati</taxon>
        <taxon>Pseudomonadota</taxon>
        <taxon>Gammaproteobacteria</taxon>
        <taxon>Alteromonadales</taxon>
        <taxon>Shewanellaceae</taxon>
        <taxon>Shewanella</taxon>
    </lineage>
</organism>
<evidence type="ECO:0000256" key="1">
    <source>
        <dbReference type="SAM" id="Phobius"/>
    </source>
</evidence>
<feature type="transmembrane region" description="Helical" evidence="1">
    <location>
        <begin position="151"/>
        <end position="169"/>
    </location>
</feature>
<evidence type="ECO:0008006" key="4">
    <source>
        <dbReference type="Google" id="ProtNLM"/>
    </source>
</evidence>
<keyword evidence="1" id="KW-0472">Membrane</keyword>
<sequence>MKVNKQQSGAVYNLELDYIRSTYSSTAYNSQAITPQVPASPKGLLQRLLTQGQAFSFRRPTSTISTSSVITETPSHWQTVLEYITKTQEQAGWDEQRLEQEAFSSWTQVYMILSAVGKISCQFFLPLFILVSLFMPLYYEHISFSDSVESLGLILLYVFLPLGLLWGQFELMNRGYITLWFLKTKKQFSLNRQTGMVTLYKSNGKPRFSHPFIEFDCILVSAPSQQGLINYALYLVHRYNGYSQGIPLHGLMPNNQPVAEYQALWNMIQRYMDTSQPMPDVLILEAARERDITTAKFDLAGKRDHPSHYWREMSDEEFTKTLEAIRDKQQKSPMVGPVIDIFKKSKAA</sequence>
<gene>
    <name evidence="2" type="ORF">Sps_01029</name>
</gene>
<protein>
    <recommendedName>
        <fullName evidence="4">Transmembrane protein</fullName>
    </recommendedName>
</protein>
<evidence type="ECO:0000313" key="3">
    <source>
        <dbReference type="Proteomes" id="UP000189545"/>
    </source>
</evidence>
<keyword evidence="1" id="KW-1133">Transmembrane helix</keyword>
<keyword evidence="3" id="KW-1185">Reference proteome</keyword>
<reference evidence="2 3" key="1">
    <citation type="submission" date="2016-03" db="EMBL/GenBank/DDBJ databases">
        <title>Complete genome sequence of Shewanella psychrophila WP2, a deep sea bacterium isolated from west Pacific sediment.</title>
        <authorList>
            <person name="Xu G."/>
            <person name="Jian H."/>
        </authorList>
    </citation>
    <scope>NUCLEOTIDE SEQUENCE [LARGE SCALE GENOMIC DNA]</scope>
    <source>
        <strain evidence="2 3">WP2</strain>
    </source>
</reference>
<name>A0A1S6HL41_9GAMM</name>
<keyword evidence="1" id="KW-0812">Transmembrane</keyword>